<dbReference type="Proteomes" id="UP001183619">
    <property type="component" value="Unassembled WGS sequence"/>
</dbReference>
<dbReference type="InterPro" id="IPR040198">
    <property type="entry name" value="Fido_containing"/>
</dbReference>
<dbReference type="Pfam" id="PF21248">
    <property type="entry name" value="SoFic-like_C"/>
    <property type="match status" value="1"/>
</dbReference>
<gene>
    <name evidence="2" type="ORF">J2S37_000979</name>
</gene>
<evidence type="ECO:0000259" key="1">
    <source>
        <dbReference type="PROSITE" id="PS51459"/>
    </source>
</evidence>
<reference evidence="2 3" key="1">
    <citation type="submission" date="2023-07" db="EMBL/GenBank/DDBJ databases">
        <title>Sequencing the genomes of 1000 actinobacteria strains.</title>
        <authorList>
            <person name="Klenk H.-P."/>
        </authorList>
    </citation>
    <scope>NUCLEOTIDE SEQUENCE [LARGE SCALE GENOMIC DNA]</scope>
    <source>
        <strain evidence="2 3">DSM 44508</strain>
    </source>
</reference>
<comment type="caution">
    <text evidence="2">The sequence shown here is derived from an EMBL/GenBank/DDBJ whole genome shotgun (WGS) entry which is preliminary data.</text>
</comment>
<name>A0ABU2B7Q6_9CORY</name>
<dbReference type="InterPro" id="IPR048770">
    <property type="entry name" value="SoFic-like_C"/>
</dbReference>
<evidence type="ECO:0000313" key="3">
    <source>
        <dbReference type="Proteomes" id="UP001183619"/>
    </source>
</evidence>
<dbReference type="InterPro" id="IPR036597">
    <property type="entry name" value="Fido-like_dom_sf"/>
</dbReference>
<dbReference type="SUPFAM" id="SSF140931">
    <property type="entry name" value="Fic-like"/>
    <property type="match status" value="1"/>
</dbReference>
<dbReference type="PROSITE" id="PS51459">
    <property type="entry name" value="FIDO"/>
    <property type="match status" value="1"/>
</dbReference>
<dbReference type="PANTHER" id="PTHR13504:SF35">
    <property type="entry name" value="PROTEIN ADENYLYLTRANSFERASE SOFIC"/>
    <property type="match status" value="1"/>
</dbReference>
<accession>A0ABU2B7Q6</accession>
<dbReference type="Gene3D" id="1.10.3290.10">
    <property type="entry name" value="Fido-like domain"/>
    <property type="match status" value="1"/>
</dbReference>
<organism evidence="2 3">
    <name type="scientific">Corynebacterium felinum</name>
    <dbReference type="NCBI Taxonomy" id="131318"/>
    <lineage>
        <taxon>Bacteria</taxon>
        <taxon>Bacillati</taxon>
        <taxon>Actinomycetota</taxon>
        <taxon>Actinomycetes</taxon>
        <taxon>Mycobacteriales</taxon>
        <taxon>Corynebacteriaceae</taxon>
        <taxon>Corynebacterium</taxon>
    </lineage>
</organism>
<dbReference type="PANTHER" id="PTHR13504">
    <property type="entry name" value="FIDO DOMAIN-CONTAINING PROTEIN DDB_G0283145"/>
    <property type="match status" value="1"/>
</dbReference>
<proteinExistence type="predicted"/>
<dbReference type="Pfam" id="PF02661">
    <property type="entry name" value="Fic"/>
    <property type="match status" value="1"/>
</dbReference>
<protein>
    <submittedName>
        <fullName evidence="2">Fic family protein</fullName>
    </submittedName>
</protein>
<sequence length="276" mass="31243">MIPPPPPATKEALRYKHALYAGWESLKERPLSTKTAQEVCSVLQARPALIRSTPGTYIGDPATGKRHYTPPEGKEIIENHLANLEKFLYPAKESPYDPLTIMAATHYQFEAIHPFYDGNGRTGRILNILLLIQSELITFPVLYLSSYIVENKARYYQLLREVTTQGNWEEWLLFIVEGVEKTATSTLAMINKLRDIQSTMEADIRAAGITPAKELTDLLFSSPYLRIRDVEEAGLVKRQQASHWLNSLVQQGILLDHKVGREKFFINHAALNILTA</sequence>
<dbReference type="InterPro" id="IPR003812">
    <property type="entry name" value="Fido"/>
</dbReference>
<dbReference type="EMBL" id="JAVDYF010000001">
    <property type="protein sequence ID" value="MDR7354441.1"/>
    <property type="molecule type" value="Genomic_DNA"/>
</dbReference>
<evidence type="ECO:0000313" key="2">
    <source>
        <dbReference type="EMBL" id="MDR7354441.1"/>
    </source>
</evidence>
<keyword evidence="3" id="KW-1185">Reference proteome</keyword>
<feature type="domain" description="Fido" evidence="1">
    <location>
        <begin position="31"/>
        <end position="177"/>
    </location>
</feature>